<dbReference type="KEGG" id="gog:C1280_32460"/>
<dbReference type="Pfam" id="PF00501">
    <property type="entry name" value="AMP-binding"/>
    <property type="match status" value="1"/>
</dbReference>
<dbReference type="Proteomes" id="UP000245802">
    <property type="component" value="Chromosome"/>
</dbReference>
<evidence type="ECO:0000259" key="1">
    <source>
        <dbReference type="SMART" id="SM00563"/>
    </source>
</evidence>
<dbReference type="AlphaFoldDB" id="A0A2Z3HHG8"/>
<dbReference type="SMART" id="SM00563">
    <property type="entry name" value="PlsC"/>
    <property type="match status" value="1"/>
</dbReference>
<dbReference type="RefSeq" id="WP_010047855.1">
    <property type="nucleotide sequence ID" value="NZ_CP025958.1"/>
</dbReference>
<dbReference type="CDD" id="cd07989">
    <property type="entry name" value="LPLAT_AGPAT-like"/>
    <property type="match status" value="1"/>
</dbReference>
<dbReference type="Gene3D" id="3.40.50.12780">
    <property type="entry name" value="N-terminal domain of ligase-like"/>
    <property type="match status" value="1"/>
</dbReference>
<reference evidence="2 3" key="1">
    <citation type="submission" date="2018-01" db="EMBL/GenBank/DDBJ databases">
        <title>G. obscuriglobus.</title>
        <authorList>
            <person name="Franke J."/>
            <person name="Blomberg W."/>
            <person name="Selmecki A."/>
        </authorList>
    </citation>
    <scope>NUCLEOTIDE SEQUENCE [LARGE SCALE GENOMIC DNA]</scope>
    <source>
        <strain evidence="2 3">DSM 5831</strain>
    </source>
</reference>
<protein>
    <recommendedName>
        <fullName evidence="1">Phospholipid/glycerol acyltransferase domain-containing protein</fullName>
    </recommendedName>
</protein>
<dbReference type="InterPro" id="IPR009081">
    <property type="entry name" value="PP-bd_ACP"/>
</dbReference>
<dbReference type="PANTHER" id="PTHR43767">
    <property type="entry name" value="LONG-CHAIN-FATTY-ACID--COA LIGASE"/>
    <property type="match status" value="1"/>
</dbReference>
<dbReference type="PANTHER" id="PTHR43767:SF1">
    <property type="entry name" value="NONRIBOSOMAL PEPTIDE SYNTHASE PES1 (EUROFUNG)-RELATED"/>
    <property type="match status" value="1"/>
</dbReference>
<accession>A0A2Z3HHG8</accession>
<dbReference type="InterPro" id="IPR002123">
    <property type="entry name" value="Plipid/glycerol_acylTrfase"/>
</dbReference>
<dbReference type="InterPro" id="IPR036736">
    <property type="entry name" value="ACP-like_sf"/>
</dbReference>
<organism evidence="2 3">
    <name type="scientific">Gemmata obscuriglobus</name>
    <dbReference type="NCBI Taxonomy" id="114"/>
    <lineage>
        <taxon>Bacteria</taxon>
        <taxon>Pseudomonadati</taxon>
        <taxon>Planctomycetota</taxon>
        <taxon>Planctomycetia</taxon>
        <taxon>Gemmatales</taxon>
        <taxon>Gemmataceae</taxon>
        <taxon>Gemmata</taxon>
    </lineage>
</organism>
<dbReference type="SUPFAM" id="SSF69593">
    <property type="entry name" value="Glycerol-3-phosphate (1)-acyltransferase"/>
    <property type="match status" value="1"/>
</dbReference>
<dbReference type="Pfam" id="PF00550">
    <property type="entry name" value="PP-binding"/>
    <property type="match status" value="1"/>
</dbReference>
<evidence type="ECO:0000313" key="3">
    <source>
        <dbReference type="Proteomes" id="UP000245802"/>
    </source>
</evidence>
<evidence type="ECO:0000313" key="2">
    <source>
        <dbReference type="EMBL" id="AWM41244.1"/>
    </source>
</evidence>
<dbReference type="InterPro" id="IPR050237">
    <property type="entry name" value="ATP-dep_AMP-bd_enzyme"/>
</dbReference>
<dbReference type="OrthoDB" id="9757771at2"/>
<name>A0A2Z3HHG8_9BACT</name>
<dbReference type="SUPFAM" id="SSF47336">
    <property type="entry name" value="ACP-like"/>
    <property type="match status" value="1"/>
</dbReference>
<dbReference type="SUPFAM" id="SSF56801">
    <property type="entry name" value="Acetyl-CoA synthetase-like"/>
    <property type="match status" value="1"/>
</dbReference>
<dbReference type="GO" id="GO:0016746">
    <property type="term" value="F:acyltransferase activity"/>
    <property type="evidence" value="ECO:0007669"/>
    <property type="project" value="InterPro"/>
</dbReference>
<sequence>MLWAVRWVAWAFLRALLSLRYKLTLVGTEDVLKRPGPYLFMPNHPAYADPPNLLVRLWPRFKVRPLLLESNFKGPLFAPIAWLLRGIKMPDIVKASVEDRRRAEEAVGEVIATLRGGGNVILWPSGRLSRDGTERLGGARTAADVLAAVPNATVVLVRTRGLWGSMFSWADGKPSLTRGVTRGVGLWVANLFVLAPRRRVTLTLEAFTPDQRPEPKRELVNKWLEAWFNADAPREEPTFVPRHFLFGERTHTFPPPIVETPDFDLSKVKPETKAAVAQLLEEKLKRPLSPEESAGDATLNQLGVDSLDAMDVSLQVEQRFGFSSDTVPTTVGGLWALAEGLQQSAPPKPPPAGWFAPPADGAKLEILGETLPAAFLNQAVRRKEQVIAADDLAGGVTYEKMIVGAWAMASKFRDLDAPNVGLMLPAAVACDLAFLGLHLAGKLPVMLNWTTGPGNLAHAAKLMGLTHVITSKAFIDRTRVEVPGTQYLFLEEVRASLGKFGLLRRLIAVRYFGRWAVSALLGRIPSDPNRPAVILFTSGSEKAPKAVPLTHANIISDQRGCLDALNVDRNNSVLGFLPMFHSFGLTITGLLPLFVGVRVVHHPDPTDAGALARKIAAYKPTLAAGTPTFVSYILDRAKPGELDSLRLVVVGAEKAPDTLFEKAKQVAPHAEIIEGYGITECAPVVSVVRPGSHRHGTIGPPLPNVEVCVTDLETKAVLPQGQMGMLHVAGPNVFGGYIGHDGPPPFEEINGNRWYVTGDLAAIDERGEIVFHGRLKRFLKAGGEMISLPALEEPFAQKYPPTDQGPRVAVEGIETPGGRRVVLFTTEPISLRDANALLQGEGHRGVMRLDDVKQLDALPVLGTGKTDYKVLRAMLTDGQ</sequence>
<dbReference type="InterPro" id="IPR000873">
    <property type="entry name" value="AMP-dep_synth/lig_dom"/>
</dbReference>
<keyword evidence="3" id="KW-1185">Reference proteome</keyword>
<dbReference type="InterPro" id="IPR042099">
    <property type="entry name" value="ANL_N_sf"/>
</dbReference>
<gene>
    <name evidence="2" type="ORF">C1280_32460</name>
</gene>
<proteinExistence type="predicted"/>
<dbReference type="Pfam" id="PF01553">
    <property type="entry name" value="Acyltransferase"/>
    <property type="match status" value="1"/>
</dbReference>
<feature type="domain" description="Phospholipid/glycerol acyltransferase" evidence="1">
    <location>
        <begin position="38"/>
        <end position="162"/>
    </location>
</feature>
<dbReference type="Gene3D" id="1.10.1200.10">
    <property type="entry name" value="ACP-like"/>
    <property type="match status" value="1"/>
</dbReference>
<dbReference type="EMBL" id="CP025958">
    <property type="protein sequence ID" value="AWM41244.1"/>
    <property type="molecule type" value="Genomic_DNA"/>
</dbReference>